<reference evidence="2" key="1">
    <citation type="submission" date="2017-07" db="EMBL/GenBank/DDBJ databases">
        <title>Taro Niue Genome Assembly and Annotation.</title>
        <authorList>
            <person name="Atibalentja N."/>
            <person name="Keating K."/>
            <person name="Fields C.J."/>
        </authorList>
    </citation>
    <scope>NUCLEOTIDE SEQUENCE</scope>
    <source>
        <strain evidence="2">Niue_2</strain>
        <tissue evidence="2">Leaf</tissue>
    </source>
</reference>
<feature type="region of interest" description="Disordered" evidence="1">
    <location>
        <begin position="17"/>
        <end position="47"/>
    </location>
</feature>
<dbReference type="Proteomes" id="UP000652761">
    <property type="component" value="Unassembled WGS sequence"/>
</dbReference>
<comment type="caution">
    <text evidence="2">The sequence shown here is derived from an EMBL/GenBank/DDBJ whole genome shotgun (WGS) entry which is preliminary data.</text>
</comment>
<evidence type="ECO:0000313" key="2">
    <source>
        <dbReference type="EMBL" id="MQL89037.1"/>
    </source>
</evidence>
<evidence type="ECO:0000313" key="3">
    <source>
        <dbReference type="Proteomes" id="UP000652761"/>
    </source>
</evidence>
<gene>
    <name evidence="2" type="ORF">Taro_021611</name>
</gene>
<evidence type="ECO:0000256" key="1">
    <source>
        <dbReference type="SAM" id="MobiDB-lite"/>
    </source>
</evidence>
<name>A0A843V2X3_COLES</name>
<dbReference type="AlphaFoldDB" id="A0A843V2X3"/>
<feature type="compositionally biased region" description="Polar residues" evidence="1">
    <location>
        <begin position="17"/>
        <end position="33"/>
    </location>
</feature>
<protein>
    <submittedName>
        <fullName evidence="2">Uncharacterized protein</fullName>
    </submittedName>
</protein>
<keyword evidence="3" id="KW-1185">Reference proteome</keyword>
<sequence>MTIIFPAHDLLDVENSEVTSPLNASEPDSSETCVISGDHSENTEPLSGETQQLSIAFEAACDAAEVSSRPSLSTSGLNRSPDPPRLLRPWRLGWPLFVVKPLTLPAKFPWCRTNIPLFALHKGRNQLVRLFYAKQSRIHATIDALEAEVDLLRASDIGV</sequence>
<dbReference type="EMBL" id="NMUH01001112">
    <property type="protein sequence ID" value="MQL89037.1"/>
    <property type="molecule type" value="Genomic_DNA"/>
</dbReference>
<accession>A0A843V2X3</accession>
<organism evidence="2 3">
    <name type="scientific">Colocasia esculenta</name>
    <name type="common">Wild taro</name>
    <name type="synonym">Arum esculentum</name>
    <dbReference type="NCBI Taxonomy" id="4460"/>
    <lineage>
        <taxon>Eukaryota</taxon>
        <taxon>Viridiplantae</taxon>
        <taxon>Streptophyta</taxon>
        <taxon>Embryophyta</taxon>
        <taxon>Tracheophyta</taxon>
        <taxon>Spermatophyta</taxon>
        <taxon>Magnoliopsida</taxon>
        <taxon>Liliopsida</taxon>
        <taxon>Araceae</taxon>
        <taxon>Aroideae</taxon>
        <taxon>Colocasieae</taxon>
        <taxon>Colocasia</taxon>
    </lineage>
</organism>
<proteinExistence type="predicted"/>